<evidence type="ECO:0000256" key="4">
    <source>
        <dbReference type="ARBA" id="ARBA00022741"/>
    </source>
</evidence>
<evidence type="ECO:0000256" key="2">
    <source>
        <dbReference type="ARBA" id="ARBA00005417"/>
    </source>
</evidence>
<sequence length="547" mass="58442">MDILPFSWARFAFSSRTRLIVESVILSVVIRLLALVSPFAVQTIIDRILPYERAASLSIILVLLLCTALFEVLLGYVAGRLGSWIGTGIGRDLSLRAMRHILHLPLPIIRRWPTGELLARLGELGKVQSFMGYTSSGLMLDAGFALVYAAVLATISPFLTAVLLLAMPVQLALYFVFGPLERRRFDRSFLAGSFHNARLIETFSHATTLKALGAEHAALQRLDHSLTDSVSKGLHASNLALLGRTLSGLADKTLNAIVIFAGARAVLTHDLTLGQLVAFQLLSGHVSGAIFGLARVWDAWQNVQVARRRLGELLLQPTEPEVLMQHGKNLSPSGPLDLVELGFSYPSGSPIISSLTASIPPLGITLVVGPSGCGKTTLAKLLTGLLAPTAGAIHLAGQPTAMLPPAAYRRIVAYVPQTPELFNGSIRDNLRLAAAADEESLWQALARAQLNTTVRALPDGLDTRIGDGGVQLSGGQSQRLALARSLLLDPRILVLDEPTSALDGATEQAILTVLAELAHTVAVVLITHRPDVVAQPVAILRLASPHG</sequence>
<keyword evidence="7 8" id="KW-0472">Membrane</keyword>
<dbReference type="SUPFAM" id="SSF90123">
    <property type="entry name" value="ABC transporter transmembrane region"/>
    <property type="match status" value="1"/>
</dbReference>
<dbReference type="InterPro" id="IPR017871">
    <property type="entry name" value="ABC_transporter-like_CS"/>
</dbReference>
<feature type="domain" description="ABC transporter" evidence="9">
    <location>
        <begin position="336"/>
        <end position="546"/>
    </location>
</feature>
<comment type="similarity">
    <text evidence="2">Belongs to the ABC transporter superfamily.</text>
</comment>
<evidence type="ECO:0000256" key="3">
    <source>
        <dbReference type="ARBA" id="ARBA00022692"/>
    </source>
</evidence>
<comment type="caution">
    <text evidence="11">The sequence shown here is derived from an EMBL/GenBank/DDBJ whole genome shotgun (WGS) entry which is preliminary data.</text>
</comment>
<evidence type="ECO:0000256" key="1">
    <source>
        <dbReference type="ARBA" id="ARBA00004651"/>
    </source>
</evidence>
<protein>
    <submittedName>
        <fullName evidence="11">Peptidase domain-containing ABC transporter</fullName>
    </submittedName>
</protein>
<dbReference type="InterPro" id="IPR011527">
    <property type="entry name" value="ABC1_TM_dom"/>
</dbReference>
<feature type="domain" description="ABC transmembrane type-1" evidence="10">
    <location>
        <begin position="23"/>
        <end position="302"/>
    </location>
</feature>
<dbReference type="PROSITE" id="PS50929">
    <property type="entry name" value="ABC_TM1F"/>
    <property type="match status" value="1"/>
</dbReference>
<keyword evidence="3 8" id="KW-0812">Transmembrane</keyword>
<organism evidence="11 12">
    <name type="scientific">Labrys neptuniae</name>
    <dbReference type="NCBI Taxonomy" id="376174"/>
    <lineage>
        <taxon>Bacteria</taxon>
        <taxon>Pseudomonadati</taxon>
        <taxon>Pseudomonadota</taxon>
        <taxon>Alphaproteobacteria</taxon>
        <taxon>Hyphomicrobiales</taxon>
        <taxon>Xanthobacteraceae</taxon>
        <taxon>Labrys</taxon>
    </lineage>
</organism>
<dbReference type="Gene3D" id="1.20.1560.10">
    <property type="entry name" value="ABC transporter type 1, transmembrane domain"/>
    <property type="match status" value="1"/>
</dbReference>
<comment type="subcellular location">
    <subcellularLocation>
        <location evidence="1">Cell membrane</location>
        <topology evidence="1">Multi-pass membrane protein</topology>
    </subcellularLocation>
</comment>
<dbReference type="PROSITE" id="PS00211">
    <property type="entry name" value="ABC_TRANSPORTER_1"/>
    <property type="match status" value="1"/>
</dbReference>
<dbReference type="InterPro" id="IPR039421">
    <property type="entry name" value="Type_1_exporter"/>
</dbReference>
<dbReference type="RefSeq" id="WP_394315201.1">
    <property type="nucleotide sequence ID" value="NZ_JBHGPK010000035.1"/>
</dbReference>
<feature type="transmembrane region" description="Helical" evidence="8">
    <location>
        <begin position="57"/>
        <end position="78"/>
    </location>
</feature>
<dbReference type="PANTHER" id="PTHR24221:SF654">
    <property type="entry name" value="ATP-BINDING CASSETTE SUB-FAMILY B MEMBER 6"/>
    <property type="match status" value="1"/>
</dbReference>
<gene>
    <name evidence="11" type="ORF">ACETRX_33265</name>
</gene>
<dbReference type="InterPro" id="IPR003439">
    <property type="entry name" value="ABC_transporter-like_ATP-bd"/>
</dbReference>
<dbReference type="InterPro" id="IPR027417">
    <property type="entry name" value="P-loop_NTPase"/>
</dbReference>
<evidence type="ECO:0000259" key="10">
    <source>
        <dbReference type="PROSITE" id="PS50929"/>
    </source>
</evidence>
<reference evidence="11 12" key="1">
    <citation type="submission" date="2024-09" db="EMBL/GenBank/DDBJ databases">
        <title>Description of Labrys sedimenti sp. nov., isolated from a diclofenac-degrading enrichment culture, and genome-based reclassification of Labrys portucalensis as a later heterotypic synonym of Labrys neptuniae.</title>
        <authorList>
            <person name="Tancsics A."/>
            <person name="Csepanyi A."/>
        </authorList>
    </citation>
    <scope>NUCLEOTIDE SEQUENCE [LARGE SCALE GENOMIC DNA]</scope>
    <source>
        <strain evidence="11 12">LMG 23412</strain>
    </source>
</reference>
<evidence type="ECO:0000313" key="11">
    <source>
        <dbReference type="EMBL" id="MFC2254526.1"/>
    </source>
</evidence>
<dbReference type="PANTHER" id="PTHR24221">
    <property type="entry name" value="ATP-BINDING CASSETTE SUB-FAMILY B"/>
    <property type="match status" value="1"/>
</dbReference>
<dbReference type="Pfam" id="PF00664">
    <property type="entry name" value="ABC_membrane"/>
    <property type="match status" value="1"/>
</dbReference>
<dbReference type="EMBL" id="JBHGPK010000035">
    <property type="protein sequence ID" value="MFC2254526.1"/>
    <property type="molecule type" value="Genomic_DNA"/>
</dbReference>
<keyword evidence="5" id="KW-0067">ATP-binding</keyword>
<evidence type="ECO:0000256" key="6">
    <source>
        <dbReference type="ARBA" id="ARBA00022989"/>
    </source>
</evidence>
<dbReference type="InterPro" id="IPR036640">
    <property type="entry name" value="ABC1_TM_sf"/>
</dbReference>
<evidence type="ECO:0000256" key="8">
    <source>
        <dbReference type="SAM" id="Phobius"/>
    </source>
</evidence>
<evidence type="ECO:0000256" key="5">
    <source>
        <dbReference type="ARBA" id="ARBA00022840"/>
    </source>
</evidence>
<dbReference type="InterPro" id="IPR003593">
    <property type="entry name" value="AAA+_ATPase"/>
</dbReference>
<keyword evidence="6 8" id="KW-1133">Transmembrane helix</keyword>
<dbReference type="PROSITE" id="PS50893">
    <property type="entry name" value="ABC_TRANSPORTER_2"/>
    <property type="match status" value="1"/>
</dbReference>
<dbReference type="SUPFAM" id="SSF52540">
    <property type="entry name" value="P-loop containing nucleoside triphosphate hydrolases"/>
    <property type="match status" value="1"/>
</dbReference>
<dbReference type="SMART" id="SM00382">
    <property type="entry name" value="AAA"/>
    <property type="match status" value="1"/>
</dbReference>
<dbReference type="Gene3D" id="3.40.50.300">
    <property type="entry name" value="P-loop containing nucleotide triphosphate hydrolases"/>
    <property type="match status" value="1"/>
</dbReference>
<keyword evidence="4" id="KW-0547">Nucleotide-binding</keyword>
<dbReference type="Pfam" id="PF00005">
    <property type="entry name" value="ABC_tran"/>
    <property type="match status" value="1"/>
</dbReference>
<proteinExistence type="inferred from homology"/>
<dbReference type="Proteomes" id="UP001595190">
    <property type="component" value="Unassembled WGS sequence"/>
</dbReference>
<evidence type="ECO:0000256" key="7">
    <source>
        <dbReference type="ARBA" id="ARBA00023136"/>
    </source>
</evidence>
<accession>A0ABV6ZQW7</accession>
<name>A0ABV6ZQW7_9HYPH</name>
<evidence type="ECO:0000259" key="9">
    <source>
        <dbReference type="PROSITE" id="PS50893"/>
    </source>
</evidence>
<evidence type="ECO:0000313" key="12">
    <source>
        <dbReference type="Proteomes" id="UP001595190"/>
    </source>
</evidence>
<feature type="transmembrane region" description="Helical" evidence="8">
    <location>
        <begin position="20"/>
        <end position="45"/>
    </location>
</feature>